<dbReference type="EMBL" id="FOHW01000013">
    <property type="protein sequence ID" value="SET43887.1"/>
    <property type="molecule type" value="Genomic_DNA"/>
</dbReference>
<dbReference type="AlphaFoldDB" id="A0A1I0EFT7"/>
<dbReference type="Proteomes" id="UP000182332">
    <property type="component" value="Unassembled WGS sequence"/>
</dbReference>
<protein>
    <submittedName>
        <fullName evidence="1">Uncharacterized protein</fullName>
    </submittedName>
</protein>
<evidence type="ECO:0000313" key="2">
    <source>
        <dbReference type="Proteomes" id="UP000182332"/>
    </source>
</evidence>
<dbReference type="OrthoDB" id="7030626at2"/>
<dbReference type="RefSeq" id="WP_074889269.1">
    <property type="nucleotide sequence ID" value="NZ_FOHW01000013.1"/>
</dbReference>
<proteinExistence type="predicted"/>
<accession>A0A1I0EFT7</accession>
<name>A0A1I0EFT7_9PSED</name>
<evidence type="ECO:0000313" key="1">
    <source>
        <dbReference type="EMBL" id="SET43887.1"/>
    </source>
</evidence>
<sequence>MAKSKVTEEARARATQMRSVGTSYRDIAAELGSQGVTENWCKRNLNTVIVFDNHYFLMEELIPLAVRPEGIPRLQFRAKIKAAYGLPSGVTIPEAIERRTKRALPYDAFIRPDWMEPEFARASHLELVHDATILVDRLEEMVAEFCVRYPTASIWHVRQEIIGHILGSHPASPLVHGKRMVDAVDTIEGRVPQIPPVEPAFIDDEEFDHHCI</sequence>
<organism evidence="1 2">
    <name type="scientific">Pseudomonas graminis</name>
    <dbReference type="NCBI Taxonomy" id="158627"/>
    <lineage>
        <taxon>Bacteria</taxon>
        <taxon>Pseudomonadati</taxon>
        <taxon>Pseudomonadota</taxon>
        <taxon>Gammaproteobacteria</taxon>
        <taxon>Pseudomonadales</taxon>
        <taxon>Pseudomonadaceae</taxon>
        <taxon>Pseudomonas</taxon>
    </lineage>
</organism>
<gene>
    <name evidence="1" type="ORF">SAMN05216197_11384</name>
</gene>
<reference evidence="1 2" key="1">
    <citation type="submission" date="2016-10" db="EMBL/GenBank/DDBJ databases">
        <authorList>
            <person name="de Groot N.N."/>
        </authorList>
    </citation>
    <scope>NUCLEOTIDE SEQUENCE [LARGE SCALE GENOMIC DNA]</scope>
    <source>
        <strain evidence="1 2">DSM 11363</strain>
    </source>
</reference>